<dbReference type="EMBL" id="ADTU01023259">
    <property type="status" value="NOT_ANNOTATED_CDS"/>
    <property type="molecule type" value="Genomic_DNA"/>
</dbReference>
<dbReference type="EnsemblMetazoa" id="XM_012204378.1">
    <property type="protein sequence ID" value="XP_012059768.1"/>
    <property type="gene ID" value="LOC105622974"/>
</dbReference>
<proteinExistence type="predicted"/>
<gene>
    <name evidence="1" type="primary">105622974</name>
</gene>
<accession>A0A158NQG0</accession>
<dbReference type="InParanoid" id="A0A158NQG0"/>
<dbReference type="AlphaFoldDB" id="A0A158NQG0"/>
<reference evidence="2" key="1">
    <citation type="journal article" date="2011" name="PLoS Genet.">
        <title>The genome sequence of the leaf-cutter ant Atta cephalotes reveals insights into its obligate symbiotic lifestyle.</title>
        <authorList>
            <person name="Suen G."/>
            <person name="Teiling C."/>
            <person name="Li L."/>
            <person name="Holt C."/>
            <person name="Abouheif E."/>
            <person name="Bornberg-Bauer E."/>
            <person name="Bouffard P."/>
            <person name="Caldera E.J."/>
            <person name="Cash E."/>
            <person name="Cavanaugh A."/>
            <person name="Denas O."/>
            <person name="Elhaik E."/>
            <person name="Fave M.J."/>
            <person name="Gadau J."/>
            <person name="Gibson J.D."/>
            <person name="Graur D."/>
            <person name="Grubbs K.J."/>
            <person name="Hagen D.E."/>
            <person name="Harkins T.T."/>
            <person name="Helmkampf M."/>
            <person name="Hu H."/>
            <person name="Johnson B.R."/>
            <person name="Kim J."/>
            <person name="Marsh S.E."/>
            <person name="Moeller J.A."/>
            <person name="Munoz-Torres M.C."/>
            <person name="Murphy M.C."/>
            <person name="Naughton M.C."/>
            <person name="Nigam S."/>
            <person name="Overson R."/>
            <person name="Rajakumar R."/>
            <person name="Reese J.T."/>
            <person name="Scott J.J."/>
            <person name="Smith C.R."/>
            <person name="Tao S."/>
            <person name="Tsutsui N.D."/>
            <person name="Viljakainen L."/>
            <person name="Wissler L."/>
            <person name="Yandell M.D."/>
            <person name="Zimmer F."/>
            <person name="Taylor J."/>
            <person name="Slater S.C."/>
            <person name="Clifton S.W."/>
            <person name="Warren W.C."/>
            <person name="Elsik C.G."/>
            <person name="Smith C.D."/>
            <person name="Weinstock G.M."/>
            <person name="Gerardo N.M."/>
            <person name="Currie C.R."/>
        </authorList>
    </citation>
    <scope>NUCLEOTIDE SEQUENCE [LARGE SCALE GENOMIC DNA]</scope>
</reference>
<dbReference type="OrthoDB" id="7697120at2759"/>
<name>A0A158NQG0_ATTCE</name>
<protein>
    <submittedName>
        <fullName evidence="1">Uncharacterized protein</fullName>
    </submittedName>
</protein>
<reference evidence="1" key="2">
    <citation type="submission" date="2016-04" db="UniProtKB">
        <authorList>
            <consortium name="EnsemblMetazoa"/>
        </authorList>
    </citation>
    <scope>IDENTIFICATION</scope>
</reference>
<dbReference type="STRING" id="12957.A0A158NQG0"/>
<evidence type="ECO:0000313" key="1">
    <source>
        <dbReference type="EnsemblMetazoa" id="XP_012059768.1"/>
    </source>
</evidence>
<keyword evidence="2" id="KW-1185">Reference proteome</keyword>
<evidence type="ECO:0000313" key="2">
    <source>
        <dbReference type="Proteomes" id="UP000005205"/>
    </source>
</evidence>
<sequence length="94" mass="11077">MLKRYARANNKYMSYDPSTYLMYFDVNNLTVGQCVNRYADFRWVDNVENFDDTTVVTDSPMDYVLKVDLEYSQHLHDAHTDLSFCSTLEKPSDK</sequence>
<organism evidence="1 2">
    <name type="scientific">Atta cephalotes</name>
    <name type="common">Leafcutter ant</name>
    <dbReference type="NCBI Taxonomy" id="12957"/>
    <lineage>
        <taxon>Eukaryota</taxon>
        <taxon>Metazoa</taxon>
        <taxon>Ecdysozoa</taxon>
        <taxon>Arthropoda</taxon>
        <taxon>Hexapoda</taxon>
        <taxon>Insecta</taxon>
        <taxon>Pterygota</taxon>
        <taxon>Neoptera</taxon>
        <taxon>Endopterygota</taxon>
        <taxon>Hymenoptera</taxon>
        <taxon>Apocrita</taxon>
        <taxon>Aculeata</taxon>
        <taxon>Formicoidea</taxon>
        <taxon>Formicidae</taxon>
        <taxon>Myrmicinae</taxon>
        <taxon>Atta</taxon>
    </lineage>
</organism>
<dbReference type="Proteomes" id="UP000005205">
    <property type="component" value="Unassembled WGS sequence"/>
</dbReference>
<dbReference type="KEGG" id="acep:105622974"/>